<comment type="function">
    <text evidence="7">Involved in cell division.</text>
</comment>
<feature type="transmembrane region" description="Helical" evidence="7">
    <location>
        <begin position="36"/>
        <end position="58"/>
    </location>
</feature>
<keyword evidence="2 7" id="KW-0132">Cell division</keyword>
<evidence type="ECO:0000256" key="8">
    <source>
        <dbReference type="SAM" id="MobiDB-lite"/>
    </source>
</evidence>
<evidence type="ECO:0000256" key="7">
    <source>
        <dbReference type="HAMAP-Rule" id="MF_00631"/>
    </source>
</evidence>
<organism evidence="9 10">
    <name type="scientific">Microlunatus flavus</name>
    <dbReference type="NCBI Taxonomy" id="1036181"/>
    <lineage>
        <taxon>Bacteria</taxon>
        <taxon>Bacillati</taxon>
        <taxon>Actinomycetota</taxon>
        <taxon>Actinomycetes</taxon>
        <taxon>Propionibacteriales</taxon>
        <taxon>Propionibacteriaceae</taxon>
        <taxon>Microlunatus</taxon>
    </lineage>
</organism>
<dbReference type="GO" id="GO:0051301">
    <property type="term" value="P:cell division"/>
    <property type="evidence" value="ECO:0007669"/>
    <property type="project" value="UniProtKB-UniRule"/>
</dbReference>
<reference evidence="10" key="1">
    <citation type="submission" date="2016-10" db="EMBL/GenBank/DDBJ databases">
        <authorList>
            <person name="Varghese N."/>
            <person name="Submissions S."/>
        </authorList>
    </citation>
    <scope>NUCLEOTIDE SEQUENCE [LARGE SCALE GENOMIC DNA]</scope>
    <source>
        <strain evidence="10">CGMCC 4.6856</strain>
    </source>
</reference>
<feature type="transmembrane region" description="Helical" evidence="7">
    <location>
        <begin position="70"/>
        <end position="90"/>
    </location>
</feature>
<dbReference type="NCBIfam" id="NF002597">
    <property type="entry name" value="PRK02251.2-3"/>
    <property type="match status" value="1"/>
</dbReference>
<evidence type="ECO:0000256" key="3">
    <source>
        <dbReference type="ARBA" id="ARBA00022692"/>
    </source>
</evidence>
<evidence type="ECO:0000256" key="2">
    <source>
        <dbReference type="ARBA" id="ARBA00022618"/>
    </source>
</evidence>
<dbReference type="STRING" id="1036181.SAMN05421756_101831"/>
<comment type="similarity">
    <text evidence="7">Belongs to the CrgA family.</text>
</comment>
<name>A0A1H9B4E8_9ACTN</name>
<evidence type="ECO:0000256" key="1">
    <source>
        <dbReference type="ARBA" id="ARBA00022475"/>
    </source>
</evidence>
<keyword evidence="10" id="KW-1185">Reference proteome</keyword>
<comment type="subcellular location">
    <subcellularLocation>
        <location evidence="7">Cell membrane</location>
        <topology evidence="7">Multi-pass membrane protein</topology>
    </subcellularLocation>
</comment>
<keyword evidence="5 7" id="KW-0472">Membrane</keyword>
<dbReference type="Proteomes" id="UP000198504">
    <property type="component" value="Unassembled WGS sequence"/>
</dbReference>
<keyword evidence="3 7" id="KW-0812">Transmembrane</keyword>
<feature type="region of interest" description="Disordered" evidence="8">
    <location>
        <begin position="1"/>
        <end position="31"/>
    </location>
</feature>
<evidence type="ECO:0000313" key="10">
    <source>
        <dbReference type="Proteomes" id="UP000198504"/>
    </source>
</evidence>
<feature type="compositionally biased region" description="Basic and acidic residues" evidence="8">
    <location>
        <begin position="1"/>
        <end position="25"/>
    </location>
</feature>
<dbReference type="RefSeq" id="WP_091177951.1">
    <property type="nucleotide sequence ID" value="NZ_FOFA01000001.1"/>
</dbReference>
<protein>
    <recommendedName>
        <fullName evidence="7">Cell division protein CrgA</fullName>
    </recommendedName>
</protein>
<proteinExistence type="inferred from homology"/>
<dbReference type="HAMAP" id="MF_00631">
    <property type="entry name" value="CrgA"/>
    <property type="match status" value="1"/>
</dbReference>
<dbReference type="EMBL" id="FOFA01000001">
    <property type="protein sequence ID" value="SEP83607.1"/>
    <property type="molecule type" value="Genomic_DNA"/>
</dbReference>
<evidence type="ECO:0000256" key="4">
    <source>
        <dbReference type="ARBA" id="ARBA00022989"/>
    </source>
</evidence>
<gene>
    <name evidence="7" type="primary">crgA</name>
    <name evidence="9" type="ORF">SAMN05421756_101831</name>
</gene>
<keyword evidence="1 7" id="KW-1003">Cell membrane</keyword>
<dbReference type="GO" id="GO:0005886">
    <property type="term" value="C:plasma membrane"/>
    <property type="evidence" value="ECO:0007669"/>
    <property type="project" value="UniProtKB-SubCell"/>
</dbReference>
<sequence length="91" mass="10108">MPESRTRKSADEKKVRKQRAAAETKKKVKAPTSRRWVPPTFITVGLLGVAWLIVYYVAGQDVPFMSDLGNWNILIGMGGMAAAFGLATLWR</sequence>
<dbReference type="InterPro" id="IPR009619">
    <property type="entry name" value="CrgA"/>
</dbReference>
<dbReference type="Pfam" id="PF06781">
    <property type="entry name" value="CrgA"/>
    <property type="match status" value="1"/>
</dbReference>
<dbReference type="OrthoDB" id="5189646at2"/>
<evidence type="ECO:0000256" key="5">
    <source>
        <dbReference type="ARBA" id="ARBA00023136"/>
    </source>
</evidence>
<accession>A0A1H9B4E8</accession>
<keyword evidence="6 7" id="KW-0131">Cell cycle</keyword>
<evidence type="ECO:0000256" key="6">
    <source>
        <dbReference type="ARBA" id="ARBA00023306"/>
    </source>
</evidence>
<keyword evidence="4 7" id="KW-1133">Transmembrane helix</keyword>
<evidence type="ECO:0000313" key="9">
    <source>
        <dbReference type="EMBL" id="SEP83607.1"/>
    </source>
</evidence>
<dbReference type="AlphaFoldDB" id="A0A1H9B4E8"/>